<protein>
    <submittedName>
        <fullName evidence="1">ECF RNA polymerase sigma factor SigK</fullName>
    </submittedName>
</protein>
<name>A0ACC6PNW4_9ACTN</name>
<organism evidence="1 2">
    <name type="scientific">Streptomyces achmelvichensis</name>
    <dbReference type="NCBI Taxonomy" id="3134111"/>
    <lineage>
        <taxon>Bacteria</taxon>
        <taxon>Bacillati</taxon>
        <taxon>Actinomycetota</taxon>
        <taxon>Actinomycetes</taxon>
        <taxon>Kitasatosporales</taxon>
        <taxon>Streptomycetaceae</taxon>
        <taxon>Streptomyces</taxon>
    </lineage>
</organism>
<sequence length="196" mass="22141">MPSVSHGPEIGPPHSEDDLDKLLLRTAQGDEDAFTGVYDAASGPVLGLVRRILRDTAQSEEVAQDVLVEVWATAARFRPEEGSAKTWIMTLAHHRAVDRIRSAEARNEREQKAALLERTRPFDEVTERVETQLEWQQVRRCVRRLTDMQRQAVTLAYYQGLTNKEVAEALSLPLGTVKTRLRDGLIRLRDCLGVSR</sequence>
<reference evidence="1" key="1">
    <citation type="submission" date="2024-03" db="EMBL/GenBank/DDBJ databases">
        <title>Novel Streptomyces species of biotechnological and ecological value are a feature of Machair soil.</title>
        <authorList>
            <person name="Prole J.R."/>
            <person name="Goodfellow M."/>
            <person name="Allenby N."/>
            <person name="Ward A.C."/>
        </authorList>
    </citation>
    <scope>NUCLEOTIDE SEQUENCE</scope>
    <source>
        <strain evidence="1">MS2.AVA.5</strain>
    </source>
</reference>
<comment type="caution">
    <text evidence="1">The sequence shown here is derived from an EMBL/GenBank/DDBJ whole genome shotgun (WGS) entry which is preliminary data.</text>
</comment>
<dbReference type="Proteomes" id="UP001377168">
    <property type="component" value="Unassembled WGS sequence"/>
</dbReference>
<keyword evidence="2" id="KW-1185">Reference proteome</keyword>
<evidence type="ECO:0000313" key="2">
    <source>
        <dbReference type="Proteomes" id="UP001377168"/>
    </source>
</evidence>
<evidence type="ECO:0000313" key="1">
    <source>
        <dbReference type="EMBL" id="MEJ8633043.1"/>
    </source>
</evidence>
<accession>A0ACC6PNW4</accession>
<proteinExistence type="predicted"/>
<gene>
    <name evidence="1" type="primary">sigK</name>
    <name evidence="1" type="ORF">WKI67_06505</name>
</gene>
<dbReference type="EMBL" id="JBBKAJ010000022">
    <property type="protein sequence ID" value="MEJ8633043.1"/>
    <property type="molecule type" value="Genomic_DNA"/>
</dbReference>